<dbReference type="RefSeq" id="WP_073134303.1">
    <property type="nucleotide sequence ID" value="NZ_FQZF01000010.1"/>
</dbReference>
<dbReference type="EMBL" id="FQZF01000010">
    <property type="protein sequence ID" value="SHJ23414.1"/>
    <property type="molecule type" value="Genomic_DNA"/>
</dbReference>
<dbReference type="AlphaFoldDB" id="A0A1M6HMQ7"/>
<gene>
    <name evidence="1" type="ORF">SAMN02745194_02061</name>
</gene>
<sequence length="195" mass="21650">MSIKAERQEAVGRAIGQVRDLIGGRALDRPTLNQVLEVLKGLAARPELWPAEEFPSPGEDTRQARYLIAEDPDQTYALYLNSMLPGRKIPPHDHTTWACIAGVEGEEHNTVWNRLDDGTQPGHAELERKELIVVKAGSGIALMPDDIHSVDIVGDRPIRHLHLYGRALETLSERVTYDVAAKTVKPMPIGVQTKR</sequence>
<evidence type="ECO:0000313" key="1">
    <source>
        <dbReference type="EMBL" id="SHJ23414.1"/>
    </source>
</evidence>
<evidence type="ECO:0000313" key="2">
    <source>
        <dbReference type="Proteomes" id="UP000184387"/>
    </source>
</evidence>
<reference evidence="1 2" key="1">
    <citation type="submission" date="2016-11" db="EMBL/GenBank/DDBJ databases">
        <authorList>
            <person name="Jaros S."/>
            <person name="Januszkiewicz K."/>
            <person name="Wedrychowicz H."/>
        </authorList>
    </citation>
    <scope>NUCLEOTIDE SEQUENCE [LARGE SCALE GENOMIC DNA]</scope>
    <source>
        <strain evidence="1 2">DSM 14916</strain>
    </source>
</reference>
<dbReference type="SUPFAM" id="SSF51182">
    <property type="entry name" value="RmlC-like cupins"/>
    <property type="match status" value="1"/>
</dbReference>
<dbReference type="STRING" id="198092.SAMN02745194_02061"/>
<dbReference type="CDD" id="cd10548">
    <property type="entry name" value="cupin_CDO"/>
    <property type="match status" value="1"/>
</dbReference>
<dbReference type="Proteomes" id="UP000184387">
    <property type="component" value="Unassembled WGS sequence"/>
</dbReference>
<name>A0A1M6HMQ7_9PROT</name>
<protein>
    <submittedName>
        <fullName evidence="1">Predicted metal-dependent enzyme of the double-stranded beta helix superfamily</fullName>
    </submittedName>
</protein>
<organism evidence="1 2">
    <name type="scientific">Muricoccus roseus</name>
    <dbReference type="NCBI Taxonomy" id="198092"/>
    <lineage>
        <taxon>Bacteria</taxon>
        <taxon>Pseudomonadati</taxon>
        <taxon>Pseudomonadota</taxon>
        <taxon>Alphaproteobacteria</taxon>
        <taxon>Acetobacterales</taxon>
        <taxon>Roseomonadaceae</taxon>
        <taxon>Muricoccus</taxon>
    </lineage>
</organism>
<accession>A0A1M6HMQ7</accession>
<proteinExistence type="predicted"/>
<keyword evidence="2" id="KW-1185">Reference proteome</keyword>
<dbReference type="Gene3D" id="2.60.120.10">
    <property type="entry name" value="Jelly Rolls"/>
    <property type="match status" value="1"/>
</dbReference>
<dbReference type="OrthoDB" id="7059163at2"/>
<dbReference type="InterPro" id="IPR011051">
    <property type="entry name" value="RmlC_Cupin_sf"/>
</dbReference>
<dbReference type="InterPro" id="IPR014710">
    <property type="entry name" value="RmlC-like_jellyroll"/>
</dbReference>